<organism evidence="4 5">
    <name type="scientific">Anaerovibrio slackiae</name>
    <dbReference type="NCBI Taxonomy" id="2652309"/>
    <lineage>
        <taxon>Bacteria</taxon>
        <taxon>Bacillati</taxon>
        <taxon>Bacillota</taxon>
        <taxon>Negativicutes</taxon>
        <taxon>Selenomonadales</taxon>
        <taxon>Selenomonadaceae</taxon>
        <taxon>Anaerovibrio</taxon>
    </lineage>
</organism>
<dbReference type="InterPro" id="IPR039697">
    <property type="entry name" value="Alcohol_dehydrogenase_Fe"/>
</dbReference>
<protein>
    <submittedName>
        <fullName evidence="4">Phosphonoacetaldehyde reductase</fullName>
    </submittedName>
</protein>
<dbReference type="Proteomes" id="UP000433181">
    <property type="component" value="Unassembled WGS sequence"/>
</dbReference>
<evidence type="ECO:0000256" key="1">
    <source>
        <dbReference type="ARBA" id="ARBA00023002"/>
    </source>
</evidence>
<evidence type="ECO:0000259" key="2">
    <source>
        <dbReference type="Pfam" id="PF00465"/>
    </source>
</evidence>
<dbReference type="Gene3D" id="1.20.1090.10">
    <property type="entry name" value="Dehydroquinate synthase-like - alpha domain"/>
    <property type="match status" value="1"/>
</dbReference>
<dbReference type="InterPro" id="IPR056798">
    <property type="entry name" value="ADH_Fe_C"/>
</dbReference>
<dbReference type="PANTHER" id="PTHR11496:SF103">
    <property type="entry name" value="DEHYDROGENASE, PUTATIVE-RELATED"/>
    <property type="match status" value="1"/>
</dbReference>
<dbReference type="SUPFAM" id="SSF56796">
    <property type="entry name" value="Dehydroquinate synthase-like"/>
    <property type="match status" value="1"/>
</dbReference>
<dbReference type="GO" id="GO:0004022">
    <property type="term" value="F:alcohol dehydrogenase (NAD+) activity"/>
    <property type="evidence" value="ECO:0007669"/>
    <property type="project" value="TreeGrafter"/>
</dbReference>
<proteinExistence type="predicted"/>
<dbReference type="InterPro" id="IPR001670">
    <property type="entry name" value="ADH_Fe/GldA"/>
</dbReference>
<feature type="domain" description="Alcohol dehydrogenase iron-type/glycerol dehydrogenase GldA" evidence="2">
    <location>
        <begin position="23"/>
        <end position="172"/>
    </location>
</feature>
<keyword evidence="1" id="KW-0560">Oxidoreductase</keyword>
<dbReference type="Pfam" id="PF25137">
    <property type="entry name" value="ADH_Fe_C"/>
    <property type="match status" value="1"/>
</dbReference>
<dbReference type="Pfam" id="PF00465">
    <property type="entry name" value="Fe-ADH"/>
    <property type="match status" value="1"/>
</dbReference>
<accession>A0A6I2UDW8</accession>
<feature type="domain" description="Fe-containing alcohol dehydrogenase-like C-terminal" evidence="3">
    <location>
        <begin position="192"/>
        <end position="296"/>
    </location>
</feature>
<name>A0A6I2UDW8_9FIRM</name>
<dbReference type="AlphaFoldDB" id="A0A6I2UDW8"/>
<gene>
    <name evidence="4" type="ORF">FYJ84_02425</name>
</gene>
<sequence length="374" mass="41303">MRFIKVIYLGWTGAVEVIDLHRTKILTEAAAAGEVAGWLQDIRCHRAMLVHGGSAMQLAGWQVLTDMLVQQGIERISFGDFQPNPLYESVQAGCDRFLAAGCDLLIAVGGGSAIDVAKCIRKKLLAESGRKTAFLVLPTTAGTGSEATRYAVTYLDGQKQSHTDEIFYPDVVWYFSSSLASLPLYQKKSAFLDAYCHAVEACWSINGTRESRLHAEKALAILQKYGDIYIDAGEKALTCGETELAVYRQLFSAAYWAGRAIDITQTTAGHAMCYKMCALTGIAHGHGAALCVAALAEDMPDLLEKFFLQKHVDWLLKHLQDWGMKLPTAENVDVAEEQVRLLADNVNPVRLKNHPVVLSREYIEDVYRRILSGR</sequence>
<keyword evidence="5" id="KW-1185">Reference proteome</keyword>
<evidence type="ECO:0000313" key="4">
    <source>
        <dbReference type="EMBL" id="MSU07844.1"/>
    </source>
</evidence>
<evidence type="ECO:0000313" key="5">
    <source>
        <dbReference type="Proteomes" id="UP000433181"/>
    </source>
</evidence>
<dbReference type="GO" id="GO:0046872">
    <property type="term" value="F:metal ion binding"/>
    <property type="evidence" value="ECO:0007669"/>
    <property type="project" value="InterPro"/>
</dbReference>
<dbReference type="PANTHER" id="PTHR11496">
    <property type="entry name" value="ALCOHOL DEHYDROGENASE"/>
    <property type="match status" value="1"/>
</dbReference>
<dbReference type="EMBL" id="VUNR01000003">
    <property type="protein sequence ID" value="MSU07844.1"/>
    <property type="molecule type" value="Genomic_DNA"/>
</dbReference>
<evidence type="ECO:0000259" key="3">
    <source>
        <dbReference type="Pfam" id="PF25137"/>
    </source>
</evidence>
<comment type="caution">
    <text evidence="4">The sequence shown here is derived from an EMBL/GenBank/DDBJ whole genome shotgun (WGS) entry which is preliminary data.</text>
</comment>
<reference evidence="4 5" key="1">
    <citation type="submission" date="2019-08" db="EMBL/GenBank/DDBJ databases">
        <title>In-depth cultivation of the pig gut microbiome towards novel bacterial diversity and tailored functional studies.</title>
        <authorList>
            <person name="Wylensek D."/>
            <person name="Hitch T.C.A."/>
            <person name="Clavel T."/>
        </authorList>
    </citation>
    <scope>NUCLEOTIDE SEQUENCE [LARGE SCALE GENOMIC DNA]</scope>
    <source>
        <strain evidence="4 5">WCA-693-APC-5D-A</strain>
    </source>
</reference>
<dbReference type="Gene3D" id="3.40.50.1970">
    <property type="match status" value="1"/>
</dbReference>